<accession>A0ABS2K127</accession>
<dbReference type="RefSeq" id="WP_204680386.1">
    <property type="nucleotide sequence ID" value="NZ_BSNR01000011.1"/>
</dbReference>
<proteinExistence type="predicted"/>
<evidence type="ECO:0000313" key="3">
    <source>
        <dbReference type="Proteomes" id="UP001430149"/>
    </source>
</evidence>
<dbReference type="InterPro" id="IPR034122">
    <property type="entry name" value="Retropepsin-like_bacterial"/>
</dbReference>
<keyword evidence="2" id="KW-0645">Protease</keyword>
<organism evidence="2 3">
    <name type="scientific">Dyella flava</name>
    <dbReference type="NCBI Taxonomy" id="1920170"/>
    <lineage>
        <taxon>Bacteria</taxon>
        <taxon>Pseudomonadati</taxon>
        <taxon>Pseudomonadota</taxon>
        <taxon>Gammaproteobacteria</taxon>
        <taxon>Lysobacterales</taxon>
        <taxon>Rhodanobacteraceae</taxon>
        <taxon>Dyella</taxon>
    </lineage>
</organism>
<dbReference type="InterPro" id="IPR021109">
    <property type="entry name" value="Peptidase_aspartic_dom_sf"/>
</dbReference>
<feature type="chain" id="PRO_5046227786" evidence="1">
    <location>
        <begin position="19"/>
        <end position="298"/>
    </location>
</feature>
<keyword evidence="2" id="KW-0378">Hydrolase</keyword>
<dbReference type="Proteomes" id="UP001430149">
    <property type="component" value="Unassembled WGS sequence"/>
</dbReference>
<gene>
    <name evidence="2" type="ORF">ISP19_05660</name>
</gene>
<protein>
    <submittedName>
        <fullName evidence="2">Aspartyl protease family protein</fullName>
    </submittedName>
</protein>
<dbReference type="Gene3D" id="2.40.70.10">
    <property type="entry name" value="Acid Proteases"/>
    <property type="match status" value="2"/>
</dbReference>
<keyword evidence="1" id="KW-0732">Signal</keyword>
<name>A0ABS2K127_9GAMM</name>
<dbReference type="GO" id="GO:0006508">
    <property type="term" value="P:proteolysis"/>
    <property type="evidence" value="ECO:0007669"/>
    <property type="project" value="UniProtKB-KW"/>
</dbReference>
<dbReference type="SUPFAM" id="SSF50630">
    <property type="entry name" value="Acid proteases"/>
    <property type="match status" value="1"/>
</dbReference>
<dbReference type="EMBL" id="JADIKE010000029">
    <property type="protein sequence ID" value="MBM7124861.1"/>
    <property type="molecule type" value="Genomic_DNA"/>
</dbReference>
<dbReference type="Pfam" id="PF13650">
    <property type="entry name" value="Asp_protease_2"/>
    <property type="match status" value="2"/>
</dbReference>
<dbReference type="CDD" id="cd05483">
    <property type="entry name" value="retropepsin_like_bacteria"/>
    <property type="match status" value="1"/>
</dbReference>
<evidence type="ECO:0000313" key="2">
    <source>
        <dbReference type="EMBL" id="MBM7124861.1"/>
    </source>
</evidence>
<keyword evidence="3" id="KW-1185">Reference proteome</keyword>
<feature type="signal peptide" evidence="1">
    <location>
        <begin position="1"/>
        <end position="18"/>
    </location>
</feature>
<dbReference type="GO" id="GO:0008233">
    <property type="term" value="F:peptidase activity"/>
    <property type="evidence" value="ECO:0007669"/>
    <property type="project" value="UniProtKB-KW"/>
</dbReference>
<comment type="caution">
    <text evidence="2">The sequence shown here is derived from an EMBL/GenBank/DDBJ whole genome shotgun (WGS) entry which is preliminary data.</text>
</comment>
<reference evidence="2" key="1">
    <citation type="submission" date="2020-10" db="EMBL/GenBank/DDBJ databases">
        <title>Phylogeny of dyella-like bacteria.</title>
        <authorList>
            <person name="Fu J."/>
        </authorList>
    </citation>
    <scope>NUCLEOTIDE SEQUENCE</scope>
    <source>
        <strain evidence="2">DHOC52</strain>
    </source>
</reference>
<evidence type="ECO:0000256" key="1">
    <source>
        <dbReference type="SAM" id="SignalP"/>
    </source>
</evidence>
<sequence length="298" mass="31764">MRRLLLMFMAFVSVGAYAAVRTAPAGDGGHVTVPAWVNGKGPYPFIFDTGAEISDVYAWFADQLHLPRAGSESLNGMTGSAQVARYRIESLTMDGHTLRNVQLDALPNRKDKGVQAGVLGLDFMAGTLAVFDFACHRMEVHPRTGDVAGVTAKSGAAIHAEHAGQTDLLQIPVQINGALGIAVLDTGNRVSKINSTFARLAHVDTNAASFHDEAPIEGANLKPMVPRVGPIGRVEFGSIQLDGVHAQVVDLPVMADVDAGKPVMWLGSDLLQTVHLVYDHTGQQVWFRPSDCAANVHG</sequence>